<reference evidence="2 3" key="1">
    <citation type="journal article" date="2019" name="Sci. Rep.">
        <title>A high-quality genome of Eragrostis curvula grass provides insights into Poaceae evolution and supports new strategies to enhance forage quality.</title>
        <authorList>
            <person name="Carballo J."/>
            <person name="Santos B.A.C.M."/>
            <person name="Zappacosta D."/>
            <person name="Garbus I."/>
            <person name="Selva J.P."/>
            <person name="Gallo C.A."/>
            <person name="Diaz A."/>
            <person name="Albertini E."/>
            <person name="Caccamo M."/>
            <person name="Echenique V."/>
        </authorList>
    </citation>
    <scope>NUCLEOTIDE SEQUENCE [LARGE SCALE GENOMIC DNA]</scope>
    <source>
        <strain evidence="3">cv. Victoria</strain>
        <tissue evidence="2">Leaf</tissue>
    </source>
</reference>
<evidence type="ECO:0000256" key="1">
    <source>
        <dbReference type="SAM" id="MobiDB-lite"/>
    </source>
</evidence>
<dbReference type="Proteomes" id="UP000324897">
    <property type="component" value="Unassembled WGS sequence"/>
</dbReference>
<dbReference type="EMBL" id="RWGY01000051">
    <property type="protein sequence ID" value="TVU04842.1"/>
    <property type="molecule type" value="Genomic_DNA"/>
</dbReference>
<feature type="region of interest" description="Disordered" evidence="1">
    <location>
        <begin position="93"/>
        <end position="116"/>
    </location>
</feature>
<feature type="region of interest" description="Disordered" evidence="1">
    <location>
        <begin position="1"/>
        <end position="34"/>
    </location>
</feature>
<name>A0A5J9T0P7_9POAL</name>
<feature type="non-terminal residue" evidence="2">
    <location>
        <position position="1"/>
    </location>
</feature>
<comment type="caution">
    <text evidence="2">The sequence shown here is derived from an EMBL/GenBank/DDBJ whole genome shotgun (WGS) entry which is preliminary data.</text>
</comment>
<keyword evidence="3" id="KW-1185">Reference proteome</keyword>
<protein>
    <submittedName>
        <fullName evidence="2">Uncharacterized protein</fullName>
    </submittedName>
</protein>
<evidence type="ECO:0000313" key="2">
    <source>
        <dbReference type="EMBL" id="TVU04842.1"/>
    </source>
</evidence>
<gene>
    <name evidence="2" type="ORF">EJB05_47979</name>
</gene>
<sequence length="116" mass="12246">MPETTAPLGVPFPLLEGSLTRSPPQQFEVPRCPNIRGPQVKTRVQIIAPRSGGIFELVAKGARFAAANQKERDQHSGDVTGLGIVEGKECKTLPSWQRKVGPSTGGQDQGGSTALG</sequence>
<organism evidence="2 3">
    <name type="scientific">Eragrostis curvula</name>
    <name type="common">weeping love grass</name>
    <dbReference type="NCBI Taxonomy" id="38414"/>
    <lineage>
        <taxon>Eukaryota</taxon>
        <taxon>Viridiplantae</taxon>
        <taxon>Streptophyta</taxon>
        <taxon>Embryophyta</taxon>
        <taxon>Tracheophyta</taxon>
        <taxon>Spermatophyta</taxon>
        <taxon>Magnoliopsida</taxon>
        <taxon>Liliopsida</taxon>
        <taxon>Poales</taxon>
        <taxon>Poaceae</taxon>
        <taxon>PACMAD clade</taxon>
        <taxon>Chloridoideae</taxon>
        <taxon>Eragrostideae</taxon>
        <taxon>Eragrostidinae</taxon>
        <taxon>Eragrostis</taxon>
    </lineage>
</organism>
<accession>A0A5J9T0P7</accession>
<dbReference type="AlphaFoldDB" id="A0A5J9T0P7"/>
<proteinExistence type="predicted"/>
<evidence type="ECO:0000313" key="3">
    <source>
        <dbReference type="Proteomes" id="UP000324897"/>
    </source>
</evidence>
<dbReference type="Gramene" id="TVU04842">
    <property type="protein sequence ID" value="TVU04842"/>
    <property type="gene ID" value="EJB05_47979"/>
</dbReference>